<protein>
    <submittedName>
        <fullName evidence="1">Uncharacterized protein</fullName>
    </submittedName>
</protein>
<keyword evidence="2" id="KW-1185">Reference proteome</keyword>
<gene>
    <name evidence="1" type="ORF">QR680_017185</name>
</gene>
<proteinExistence type="predicted"/>
<organism evidence="1 2">
    <name type="scientific">Steinernema hermaphroditum</name>
    <dbReference type="NCBI Taxonomy" id="289476"/>
    <lineage>
        <taxon>Eukaryota</taxon>
        <taxon>Metazoa</taxon>
        <taxon>Ecdysozoa</taxon>
        <taxon>Nematoda</taxon>
        <taxon>Chromadorea</taxon>
        <taxon>Rhabditida</taxon>
        <taxon>Tylenchina</taxon>
        <taxon>Panagrolaimomorpha</taxon>
        <taxon>Strongyloidoidea</taxon>
        <taxon>Steinernematidae</taxon>
        <taxon>Steinernema</taxon>
    </lineage>
</organism>
<accession>A0AA39LN75</accession>
<sequence>MIQCCRTCGNDLAVSPPGVPPLNVALQALGRDFCLRFLYRVGATLLGVKHPSAGALDQWGVEMFWILHTLGLPSVSEDVWILRQEALLEVEGTHGLS</sequence>
<reference evidence="1" key="1">
    <citation type="submission" date="2023-06" db="EMBL/GenBank/DDBJ databases">
        <title>Genomic analysis of the entomopathogenic nematode Steinernema hermaphroditum.</title>
        <authorList>
            <person name="Schwarz E.M."/>
            <person name="Heppert J.K."/>
            <person name="Baniya A."/>
            <person name="Schwartz H.T."/>
            <person name="Tan C.-H."/>
            <person name="Antoshechkin I."/>
            <person name="Sternberg P.W."/>
            <person name="Goodrich-Blair H."/>
            <person name="Dillman A.R."/>
        </authorList>
    </citation>
    <scope>NUCLEOTIDE SEQUENCE</scope>
    <source>
        <strain evidence="1">PS9179</strain>
        <tissue evidence="1">Whole animal</tissue>
    </source>
</reference>
<name>A0AA39LN75_9BILA</name>
<dbReference type="AlphaFoldDB" id="A0AA39LN75"/>
<dbReference type="EMBL" id="JAUCMV010000004">
    <property type="protein sequence ID" value="KAK0403906.1"/>
    <property type="molecule type" value="Genomic_DNA"/>
</dbReference>
<dbReference type="Proteomes" id="UP001175271">
    <property type="component" value="Unassembled WGS sequence"/>
</dbReference>
<evidence type="ECO:0000313" key="2">
    <source>
        <dbReference type="Proteomes" id="UP001175271"/>
    </source>
</evidence>
<comment type="caution">
    <text evidence="1">The sequence shown here is derived from an EMBL/GenBank/DDBJ whole genome shotgun (WGS) entry which is preliminary data.</text>
</comment>
<evidence type="ECO:0000313" key="1">
    <source>
        <dbReference type="EMBL" id="KAK0403906.1"/>
    </source>
</evidence>